<reference evidence="2 3" key="1">
    <citation type="submission" date="2023-08" db="EMBL/GenBank/DDBJ databases">
        <title>Pleionea litopenaei sp. nov., isolated from stomach of juvenile Litopenaeus vannamei.</title>
        <authorList>
            <person name="Rho A.M."/>
            <person name="Hwang C.Y."/>
        </authorList>
    </citation>
    <scope>NUCLEOTIDE SEQUENCE [LARGE SCALE GENOMIC DNA]</scope>
    <source>
        <strain evidence="2 3">HL-JVS1</strain>
    </source>
</reference>
<feature type="signal peptide" evidence="1">
    <location>
        <begin position="1"/>
        <end position="19"/>
    </location>
</feature>
<evidence type="ECO:0000313" key="3">
    <source>
        <dbReference type="Proteomes" id="UP001239782"/>
    </source>
</evidence>
<proteinExistence type="predicted"/>
<sequence>MKLMIKYLFISLLISSVQAVDFNVHEIPVPKFFKVQVVADHMNMNGIDMGVLQFQTKESFSAIESFYKSEVGEIKVSALDTMRVVSWLDDDKLFSVQVNYDDFNRVNHGFITVSNMPQFMNKQVELGKDFPLPSRSTVINDIKAQDLNKNSRTLWINNNSTVKNNIAFYKSHYQREGWRLDHEMIKPDGNSGVLMMSLGANELNLVANINEAMTTDINIVIVEK</sequence>
<dbReference type="EMBL" id="CP133548">
    <property type="protein sequence ID" value="WMS87247.1"/>
    <property type="molecule type" value="Genomic_DNA"/>
</dbReference>
<evidence type="ECO:0000313" key="2">
    <source>
        <dbReference type="EMBL" id="WMS87247.1"/>
    </source>
</evidence>
<dbReference type="RefSeq" id="WP_309202387.1">
    <property type="nucleotide sequence ID" value="NZ_CP133548.1"/>
</dbReference>
<evidence type="ECO:0000256" key="1">
    <source>
        <dbReference type="SAM" id="SignalP"/>
    </source>
</evidence>
<gene>
    <name evidence="2" type="ORF">Q9312_18740</name>
</gene>
<keyword evidence="3" id="KW-1185">Reference proteome</keyword>
<protein>
    <submittedName>
        <fullName evidence="2">Uncharacterized protein</fullName>
    </submittedName>
</protein>
<dbReference type="Proteomes" id="UP001239782">
    <property type="component" value="Chromosome"/>
</dbReference>
<accession>A0AA51X6F7</accession>
<dbReference type="KEGG" id="plei:Q9312_18740"/>
<feature type="chain" id="PRO_5041447575" evidence="1">
    <location>
        <begin position="20"/>
        <end position="224"/>
    </location>
</feature>
<dbReference type="AlphaFoldDB" id="A0AA51X6F7"/>
<name>A0AA51X6F7_9GAMM</name>
<keyword evidence="1" id="KW-0732">Signal</keyword>
<organism evidence="2 3">
    <name type="scientific">Pleionea litopenaei</name>
    <dbReference type="NCBI Taxonomy" id="3070815"/>
    <lineage>
        <taxon>Bacteria</taxon>
        <taxon>Pseudomonadati</taxon>
        <taxon>Pseudomonadota</taxon>
        <taxon>Gammaproteobacteria</taxon>
        <taxon>Oceanospirillales</taxon>
        <taxon>Pleioneaceae</taxon>
        <taxon>Pleionea</taxon>
    </lineage>
</organism>